<feature type="region of interest" description="Disordered" evidence="7">
    <location>
        <begin position="1"/>
        <end position="22"/>
    </location>
</feature>
<feature type="site" description="Electron transfer via tryptophanyl radical" evidence="5">
    <location>
        <position position="390"/>
    </location>
</feature>
<dbReference type="Gene3D" id="1.10.579.10">
    <property type="entry name" value="DNA Cyclobutane Dipyrimidine Photolyase, subunit A, domain 3"/>
    <property type="match status" value="1"/>
</dbReference>
<dbReference type="EMBL" id="LT629732">
    <property type="protein sequence ID" value="SDR82332.1"/>
    <property type="molecule type" value="Genomic_DNA"/>
</dbReference>
<dbReference type="InterPro" id="IPR014729">
    <property type="entry name" value="Rossmann-like_a/b/a_fold"/>
</dbReference>
<gene>
    <name evidence="9" type="ORF">SAMN04489717_0699</name>
</gene>
<dbReference type="GO" id="GO:0003677">
    <property type="term" value="F:DNA binding"/>
    <property type="evidence" value="ECO:0007669"/>
    <property type="project" value="TreeGrafter"/>
</dbReference>
<keyword evidence="10" id="KW-1185">Reference proteome</keyword>
<dbReference type="GO" id="GO:0006139">
    <property type="term" value="P:nucleobase-containing compound metabolic process"/>
    <property type="evidence" value="ECO:0007669"/>
    <property type="project" value="UniProtKB-ARBA"/>
</dbReference>
<reference evidence="9 10" key="1">
    <citation type="submission" date="2016-10" db="EMBL/GenBank/DDBJ databases">
        <authorList>
            <person name="de Groot N.N."/>
        </authorList>
    </citation>
    <scope>NUCLEOTIDE SEQUENCE [LARGE SCALE GENOMIC DNA]</scope>
    <source>
        <strain evidence="9 10">DSM 22024</strain>
    </source>
</reference>
<feature type="binding site" evidence="4">
    <location>
        <begin position="380"/>
        <end position="382"/>
    </location>
    <ligand>
        <name>FAD</name>
        <dbReference type="ChEBI" id="CHEBI:57692"/>
    </ligand>
</feature>
<dbReference type="Pfam" id="PF00875">
    <property type="entry name" value="DNA_photolyase"/>
    <property type="match status" value="1"/>
</dbReference>
<dbReference type="GO" id="GO:0071949">
    <property type="term" value="F:FAD binding"/>
    <property type="evidence" value="ECO:0007669"/>
    <property type="project" value="TreeGrafter"/>
</dbReference>
<feature type="site" description="Electron transfer via tryptophanyl radical" evidence="5">
    <location>
        <position position="313"/>
    </location>
</feature>
<keyword evidence="3 6" id="KW-0157">Chromophore</keyword>
<keyword evidence="1 4" id="KW-0285">Flavoprotein</keyword>
<feature type="binding site" evidence="4">
    <location>
        <begin position="284"/>
        <end position="291"/>
    </location>
    <ligand>
        <name>FAD</name>
        <dbReference type="ChEBI" id="CHEBI:57692"/>
    </ligand>
</feature>
<protein>
    <submittedName>
        <fullName evidence="9">Deoxyribodipyrimidine photo-lyase</fullName>
    </submittedName>
</protein>
<dbReference type="STRING" id="117157.SAMN04489717_0699"/>
<dbReference type="Gene3D" id="3.40.50.620">
    <property type="entry name" value="HUPs"/>
    <property type="match status" value="1"/>
</dbReference>
<dbReference type="AlphaFoldDB" id="A0A1H1M734"/>
<evidence type="ECO:0000256" key="7">
    <source>
        <dbReference type="SAM" id="MobiDB-lite"/>
    </source>
</evidence>
<dbReference type="OrthoDB" id="9772484at2"/>
<feature type="site" description="Electron transfer via tryptophanyl radical" evidence="5">
    <location>
        <position position="367"/>
    </location>
</feature>
<accession>A0A1H1M734</accession>
<dbReference type="SUPFAM" id="SSF52425">
    <property type="entry name" value="Cryptochrome/photolyase, N-terminal domain"/>
    <property type="match status" value="1"/>
</dbReference>
<dbReference type="PANTHER" id="PTHR11455:SF9">
    <property type="entry name" value="CRYPTOCHROME CIRCADIAN CLOCK 5 ISOFORM X1"/>
    <property type="match status" value="1"/>
</dbReference>
<evidence type="ECO:0000313" key="9">
    <source>
        <dbReference type="EMBL" id="SDR82332.1"/>
    </source>
</evidence>
<dbReference type="SUPFAM" id="SSF48173">
    <property type="entry name" value="Cryptochrome/photolyase FAD-binding domain"/>
    <property type="match status" value="1"/>
</dbReference>
<comment type="cofactor">
    <cofactor evidence="4">
        <name>FAD</name>
        <dbReference type="ChEBI" id="CHEBI:57692"/>
    </cofactor>
    <text evidence="4">Binds 1 FAD per subunit.</text>
</comment>
<dbReference type="InterPro" id="IPR005101">
    <property type="entry name" value="Cryptochr/Photolyase_FAD-bd"/>
</dbReference>
<name>A0A1H1M734_9ACTN</name>
<keyword evidence="2 4" id="KW-0274">FAD</keyword>
<feature type="domain" description="Photolyase/cryptochrome alpha/beta" evidence="8">
    <location>
        <begin position="23"/>
        <end position="152"/>
    </location>
</feature>
<feature type="compositionally biased region" description="Low complexity" evidence="7">
    <location>
        <begin position="7"/>
        <end position="21"/>
    </location>
</feature>
<evidence type="ECO:0000256" key="3">
    <source>
        <dbReference type="ARBA" id="ARBA00022991"/>
    </source>
</evidence>
<dbReference type="InterPro" id="IPR002081">
    <property type="entry name" value="Cryptochrome/DNA_photolyase_1"/>
</dbReference>
<dbReference type="InterPro" id="IPR036155">
    <property type="entry name" value="Crypto/Photolyase_N_sf"/>
</dbReference>
<evidence type="ECO:0000256" key="1">
    <source>
        <dbReference type="ARBA" id="ARBA00022630"/>
    </source>
</evidence>
<dbReference type="PRINTS" id="PR00147">
    <property type="entry name" value="DNAPHOTLYASE"/>
</dbReference>
<dbReference type="InterPro" id="IPR006050">
    <property type="entry name" value="DNA_photolyase_N"/>
</dbReference>
<dbReference type="PROSITE" id="PS00394">
    <property type="entry name" value="DNA_PHOTOLYASES_1_1"/>
    <property type="match status" value="1"/>
</dbReference>
<sequence>MSNAEVPATGAPGTPATGTAGDHTTVVLFTRDLRVRDHPALAAACRGSARVVPLFVVDDRIVRGRYASPNRGAFLGEALADLRDSLRQRGGDLVVRSGDPVTETLRVAKQAGADRVAVSADVTAYAQARQDRLARECGRAGVDLRLFPGVTVVPPGELRPASGASYQVFTPYWRAWDSATWRTPDRAPVRVELPDGIAPGDLPVRSDLVFGETSPRLPKGGESAGRAVLDAYLRRLPGDGGELDRDDLAGDQTTRLSPYFHFGCLSPLGVANRLRGRADDVVRQLCWRDFYHQVAAAFPRISTDDLHNRGREWAADTEDAVEAWRTGHTGVPLVDAGMRQLLAEGWMHNRARMLVASFLTKQLGVDWRVGAAHFMHWLVDGDVANNFGNWQWVAGTGNDTRPNRVLSPLRQAERFDTDGEYVRRHVPELASIEGGAVHQPWRLPGDVRRSLDYPPPLIDPVPRRGRKGPT</sequence>
<evidence type="ECO:0000256" key="5">
    <source>
        <dbReference type="PIRSR" id="PIRSR602081-2"/>
    </source>
</evidence>
<dbReference type="RefSeq" id="WP_092650491.1">
    <property type="nucleotide sequence ID" value="NZ_LT629732.1"/>
</dbReference>
<keyword evidence="9" id="KW-0456">Lyase</keyword>
<dbReference type="Pfam" id="PF03441">
    <property type="entry name" value="FAD_binding_7"/>
    <property type="match status" value="1"/>
</dbReference>
<evidence type="ECO:0000256" key="2">
    <source>
        <dbReference type="ARBA" id="ARBA00022827"/>
    </source>
</evidence>
<dbReference type="PROSITE" id="PS51645">
    <property type="entry name" value="PHR_CRY_ALPHA_BETA"/>
    <property type="match status" value="1"/>
</dbReference>
<dbReference type="Gene3D" id="1.25.40.80">
    <property type="match status" value="1"/>
</dbReference>
<proteinExistence type="inferred from homology"/>
<dbReference type="GO" id="GO:0009416">
    <property type="term" value="P:response to light stimulus"/>
    <property type="evidence" value="ECO:0007669"/>
    <property type="project" value="TreeGrafter"/>
</dbReference>
<evidence type="ECO:0000259" key="8">
    <source>
        <dbReference type="PROSITE" id="PS51645"/>
    </source>
</evidence>
<dbReference type="GO" id="GO:0006950">
    <property type="term" value="P:response to stress"/>
    <property type="evidence" value="ECO:0007669"/>
    <property type="project" value="UniProtKB-ARBA"/>
</dbReference>
<dbReference type="GO" id="GO:0003904">
    <property type="term" value="F:deoxyribodipyrimidine photo-lyase activity"/>
    <property type="evidence" value="ECO:0007669"/>
    <property type="project" value="TreeGrafter"/>
</dbReference>
<organism evidence="9 10">
    <name type="scientific">Actinopolymorpha singaporensis</name>
    <dbReference type="NCBI Taxonomy" id="117157"/>
    <lineage>
        <taxon>Bacteria</taxon>
        <taxon>Bacillati</taxon>
        <taxon>Actinomycetota</taxon>
        <taxon>Actinomycetes</taxon>
        <taxon>Propionibacteriales</taxon>
        <taxon>Actinopolymorphaceae</taxon>
        <taxon>Actinopolymorpha</taxon>
    </lineage>
</organism>
<dbReference type="PROSITE" id="PS00691">
    <property type="entry name" value="DNA_PHOTOLYASES_1_2"/>
    <property type="match status" value="1"/>
</dbReference>
<comment type="similarity">
    <text evidence="6">Belongs to the DNA photolyase family.</text>
</comment>
<dbReference type="InterPro" id="IPR036134">
    <property type="entry name" value="Crypto/Photolyase_FAD-like_sf"/>
</dbReference>
<feature type="binding site" evidence="4">
    <location>
        <begin position="253"/>
        <end position="257"/>
    </location>
    <ligand>
        <name>FAD</name>
        <dbReference type="ChEBI" id="CHEBI:57692"/>
    </ligand>
</feature>
<dbReference type="InterPro" id="IPR018394">
    <property type="entry name" value="DNA_photolyase_1_CS_C"/>
</dbReference>
<dbReference type="Proteomes" id="UP000198983">
    <property type="component" value="Chromosome I"/>
</dbReference>
<evidence type="ECO:0000313" key="10">
    <source>
        <dbReference type="Proteomes" id="UP000198983"/>
    </source>
</evidence>
<evidence type="ECO:0000256" key="6">
    <source>
        <dbReference type="RuleBase" id="RU004182"/>
    </source>
</evidence>
<dbReference type="PANTHER" id="PTHR11455">
    <property type="entry name" value="CRYPTOCHROME"/>
    <property type="match status" value="1"/>
</dbReference>
<evidence type="ECO:0000256" key="4">
    <source>
        <dbReference type="PIRSR" id="PIRSR602081-1"/>
    </source>
</evidence>